<protein>
    <submittedName>
        <fullName evidence="1">28S ribosomal protein S28-like</fullName>
    </submittedName>
</protein>
<dbReference type="PANTHER" id="PTHR13447">
    <property type="entry name" value="MITOCHONDRIAL 28S RIBOSOMAL PROTEIN S28"/>
    <property type="match status" value="1"/>
</dbReference>
<evidence type="ECO:0000313" key="2">
    <source>
        <dbReference type="Proteomes" id="UP000747542"/>
    </source>
</evidence>
<keyword evidence="1" id="KW-0689">Ribosomal protein</keyword>
<proteinExistence type="predicted"/>
<evidence type="ECO:0000313" key="1">
    <source>
        <dbReference type="EMBL" id="KAG7158907.1"/>
    </source>
</evidence>
<keyword evidence="1" id="KW-0687">Ribonucleoprotein</keyword>
<dbReference type="PANTHER" id="PTHR13447:SF2">
    <property type="entry name" value="SMALL RIBOSOMAL SUBUNIT PROTEIN BS1M"/>
    <property type="match status" value="1"/>
</dbReference>
<reference evidence="1" key="1">
    <citation type="journal article" date="2021" name="Sci. Adv.">
        <title>The American lobster genome reveals insights on longevity, neural, and immune adaptations.</title>
        <authorList>
            <person name="Polinski J.M."/>
            <person name="Zimin A.V."/>
            <person name="Clark K.F."/>
            <person name="Kohn A.B."/>
            <person name="Sadowski N."/>
            <person name="Timp W."/>
            <person name="Ptitsyn A."/>
            <person name="Khanna P."/>
            <person name="Romanova D.Y."/>
            <person name="Williams P."/>
            <person name="Greenwood S.J."/>
            <person name="Moroz L.L."/>
            <person name="Walt D.R."/>
            <person name="Bodnar A.G."/>
        </authorList>
    </citation>
    <scope>NUCLEOTIDE SEQUENCE</scope>
    <source>
        <strain evidence="1">GMGI-L3</strain>
    </source>
</reference>
<dbReference type="Proteomes" id="UP000747542">
    <property type="component" value="Unassembled WGS sequence"/>
</dbReference>
<sequence>MQAKFPQRSQLLSLVGLRKHLQSTQEASTEAEPKEVHPPKTFVSLLRNSKLMQLGDPQGKVVEGTIFHVVADDLYIDFGSKFYCVCPRPQRNSENFNWTKFYFVTIDFCKVGVSNRFLFSILDIPNK</sequence>
<accession>A0A8J5JIY4</accession>
<dbReference type="GO" id="GO:0005763">
    <property type="term" value="C:mitochondrial small ribosomal subunit"/>
    <property type="evidence" value="ECO:0007669"/>
    <property type="project" value="TreeGrafter"/>
</dbReference>
<dbReference type="Pfam" id="PF10246">
    <property type="entry name" value="MRP-S35"/>
    <property type="match status" value="1"/>
</dbReference>
<gene>
    <name evidence="1" type="primary">Mrps28-L</name>
    <name evidence="1" type="ORF">Hamer_G006285</name>
</gene>
<keyword evidence="2" id="KW-1185">Reference proteome</keyword>
<organism evidence="1 2">
    <name type="scientific">Homarus americanus</name>
    <name type="common">American lobster</name>
    <dbReference type="NCBI Taxonomy" id="6706"/>
    <lineage>
        <taxon>Eukaryota</taxon>
        <taxon>Metazoa</taxon>
        <taxon>Ecdysozoa</taxon>
        <taxon>Arthropoda</taxon>
        <taxon>Crustacea</taxon>
        <taxon>Multicrustacea</taxon>
        <taxon>Malacostraca</taxon>
        <taxon>Eumalacostraca</taxon>
        <taxon>Eucarida</taxon>
        <taxon>Decapoda</taxon>
        <taxon>Pleocyemata</taxon>
        <taxon>Astacidea</taxon>
        <taxon>Nephropoidea</taxon>
        <taxon>Nephropidae</taxon>
        <taxon>Homarus</taxon>
    </lineage>
</organism>
<dbReference type="InterPro" id="IPR019375">
    <property type="entry name" value="Ribosomal_bS1m"/>
</dbReference>
<dbReference type="AlphaFoldDB" id="A0A8J5JIY4"/>
<feature type="non-terminal residue" evidence="1">
    <location>
        <position position="1"/>
    </location>
</feature>
<dbReference type="EMBL" id="JAHLQT010034244">
    <property type="protein sequence ID" value="KAG7158907.1"/>
    <property type="molecule type" value="Genomic_DNA"/>
</dbReference>
<name>A0A8J5JIY4_HOMAM</name>
<comment type="caution">
    <text evidence="1">The sequence shown here is derived from an EMBL/GenBank/DDBJ whole genome shotgun (WGS) entry which is preliminary data.</text>
</comment>